<evidence type="ECO:0000256" key="1">
    <source>
        <dbReference type="ARBA" id="ARBA00022654"/>
    </source>
</evidence>
<comment type="catalytic activity">
    <reaction evidence="6">
        <text>a fatty acyl-[ACP] + S-adenosyl-L-methionine = an N-acyl-L-homoserine lactone + S-methyl-5'-thioadenosine + holo-[ACP] + H(+)</text>
        <dbReference type="Rhea" id="RHEA:10096"/>
        <dbReference type="Rhea" id="RHEA-COMP:9685"/>
        <dbReference type="Rhea" id="RHEA-COMP:14125"/>
        <dbReference type="ChEBI" id="CHEBI:15378"/>
        <dbReference type="ChEBI" id="CHEBI:17509"/>
        <dbReference type="ChEBI" id="CHEBI:55474"/>
        <dbReference type="ChEBI" id="CHEBI:59789"/>
        <dbReference type="ChEBI" id="CHEBI:64479"/>
        <dbReference type="ChEBI" id="CHEBI:138651"/>
        <dbReference type="EC" id="2.3.1.184"/>
    </reaction>
</comment>
<evidence type="ECO:0000313" key="7">
    <source>
        <dbReference type="EMBL" id="MFD0948475.1"/>
    </source>
</evidence>
<dbReference type="InterPro" id="IPR001690">
    <property type="entry name" value="Autoind_synthase"/>
</dbReference>
<dbReference type="SUPFAM" id="SSF55729">
    <property type="entry name" value="Acyl-CoA N-acyltransferases (Nat)"/>
    <property type="match status" value="1"/>
</dbReference>
<comment type="caution">
    <text evidence="7">The sequence shown here is derived from an EMBL/GenBank/DDBJ whole genome shotgun (WGS) entry which is preliminary data.</text>
</comment>
<evidence type="ECO:0000256" key="3">
    <source>
        <dbReference type="ARBA" id="ARBA00022691"/>
    </source>
</evidence>
<evidence type="ECO:0000256" key="4">
    <source>
        <dbReference type="ARBA" id="ARBA00022929"/>
    </source>
</evidence>
<dbReference type="Pfam" id="PF00765">
    <property type="entry name" value="Autoind_synth"/>
    <property type="match status" value="1"/>
</dbReference>
<dbReference type="RefSeq" id="WP_264946398.1">
    <property type="nucleotide sequence ID" value="NZ_JAPDRA010000013.1"/>
</dbReference>
<comment type="similarity">
    <text evidence="5 6">Belongs to the autoinducer synthase family.</text>
</comment>
<dbReference type="Gene3D" id="3.40.630.30">
    <property type="match status" value="1"/>
</dbReference>
<evidence type="ECO:0000256" key="2">
    <source>
        <dbReference type="ARBA" id="ARBA00022679"/>
    </source>
</evidence>
<keyword evidence="8" id="KW-1185">Reference proteome</keyword>
<keyword evidence="2 6" id="KW-0808">Transferase</keyword>
<dbReference type="PRINTS" id="PR01549">
    <property type="entry name" value="AUTOINDCRSYN"/>
</dbReference>
<keyword evidence="1 5" id="KW-0673">Quorum sensing</keyword>
<evidence type="ECO:0000256" key="6">
    <source>
        <dbReference type="RuleBase" id="RU361135"/>
    </source>
</evidence>
<dbReference type="PROSITE" id="PS51187">
    <property type="entry name" value="AUTOINDUCER_SYNTH_2"/>
    <property type="match status" value="1"/>
</dbReference>
<accession>A0ABW3HCV0</accession>
<keyword evidence="4 5" id="KW-0071">Autoinducer synthesis</keyword>
<dbReference type="PANTHER" id="PTHR39322">
    <property type="entry name" value="ACYL-HOMOSERINE-LACTONE SYNTHASE"/>
    <property type="match status" value="1"/>
</dbReference>
<organism evidence="7 8">
    <name type="scientific">Sphingomonas canadensis</name>
    <dbReference type="NCBI Taxonomy" id="1219257"/>
    <lineage>
        <taxon>Bacteria</taxon>
        <taxon>Pseudomonadati</taxon>
        <taxon>Pseudomonadota</taxon>
        <taxon>Alphaproteobacteria</taxon>
        <taxon>Sphingomonadales</taxon>
        <taxon>Sphingomonadaceae</taxon>
        <taxon>Sphingomonas</taxon>
    </lineage>
</organism>
<dbReference type="EC" id="2.3.1.184" evidence="6"/>
<evidence type="ECO:0000256" key="5">
    <source>
        <dbReference type="PROSITE-ProRule" id="PRU00533"/>
    </source>
</evidence>
<evidence type="ECO:0000313" key="8">
    <source>
        <dbReference type="Proteomes" id="UP001596977"/>
    </source>
</evidence>
<gene>
    <name evidence="7" type="ORF">ACFQ1E_19205</name>
</gene>
<dbReference type="InterPro" id="IPR016181">
    <property type="entry name" value="Acyl_CoA_acyltransferase"/>
</dbReference>
<sequence>MIALIDTTAAGGCERAMRGMFAARKQVFVDLLGWQVPVLEGQYEIDQFDNADARYLIVTDGGEHHLASARLLPTTRPHILDSLFPALCAAPVPRGPDTFEITRFCLDRNITAAQRRDARNRLVSALVVHALATGVRTYTGVADSAWLAQILQFGWDASPLGQIMTDSYGSLGALRINIDGATPSRLQATGMWIQTHSMQAETAAA</sequence>
<reference evidence="8" key="1">
    <citation type="journal article" date="2019" name="Int. J. Syst. Evol. Microbiol.">
        <title>The Global Catalogue of Microorganisms (GCM) 10K type strain sequencing project: providing services to taxonomists for standard genome sequencing and annotation.</title>
        <authorList>
            <consortium name="The Broad Institute Genomics Platform"/>
            <consortium name="The Broad Institute Genome Sequencing Center for Infectious Disease"/>
            <person name="Wu L."/>
            <person name="Ma J."/>
        </authorList>
    </citation>
    <scope>NUCLEOTIDE SEQUENCE [LARGE SCALE GENOMIC DNA]</scope>
    <source>
        <strain evidence="8">CCUG 62982</strain>
    </source>
</reference>
<proteinExistence type="inferred from homology"/>
<protein>
    <recommendedName>
        <fullName evidence="6">Acyl-homoserine-lactone synthase</fullName>
        <ecNumber evidence="6">2.3.1.184</ecNumber>
    </recommendedName>
    <alternativeName>
        <fullName evidence="6">Autoinducer synthesis protein</fullName>
    </alternativeName>
</protein>
<dbReference type="Proteomes" id="UP001596977">
    <property type="component" value="Unassembled WGS sequence"/>
</dbReference>
<name>A0ABW3HCV0_9SPHN</name>
<dbReference type="EMBL" id="JBHTJG010000013">
    <property type="protein sequence ID" value="MFD0948475.1"/>
    <property type="molecule type" value="Genomic_DNA"/>
</dbReference>
<dbReference type="PANTHER" id="PTHR39322:SF1">
    <property type="entry name" value="ISOVALERYL-HOMOSERINE LACTONE SYNTHASE"/>
    <property type="match status" value="1"/>
</dbReference>
<keyword evidence="3 6" id="KW-0949">S-adenosyl-L-methionine</keyword>